<sequence length="226" mass="25442">MKNAVVIGVCALVSLGAYASPDYLNVIGGVKDNVGFVPVSPEDLNTDGGQNSTSSTPQEEGGRFEIEVDWSRYSNTWLRVRYNADEKPSWVSYGPYYGVTSIWNLKVNNSNATVTPYINSMLNSVNSSTPNSIALRYRFSHNWPQYYSGCSSEYLSDEYEVVVSNMVWDYQYVTEEGPTMDVMPAGSDFFIRPVGSLFGNEDHRYFTYKYVIEWDSFVPSEEDPCG</sequence>
<evidence type="ECO:0000256" key="2">
    <source>
        <dbReference type="SAM" id="SignalP"/>
    </source>
</evidence>
<name>A0AAN0XZK6_9VIBR</name>
<feature type="region of interest" description="Disordered" evidence="1">
    <location>
        <begin position="39"/>
        <end position="61"/>
    </location>
</feature>
<proteinExistence type="predicted"/>
<dbReference type="RefSeq" id="WP_065211304.1">
    <property type="nucleotide sequence ID" value="NZ_CP016179.1"/>
</dbReference>
<feature type="signal peptide" evidence="2">
    <location>
        <begin position="1"/>
        <end position="19"/>
    </location>
</feature>
<dbReference type="Proteomes" id="UP000092018">
    <property type="component" value="Plasmid unnamed1"/>
</dbReference>
<evidence type="ECO:0000256" key="1">
    <source>
        <dbReference type="SAM" id="MobiDB-lite"/>
    </source>
</evidence>
<keyword evidence="3" id="KW-0614">Plasmid</keyword>
<feature type="chain" id="PRO_5042955263" evidence="2">
    <location>
        <begin position="20"/>
        <end position="226"/>
    </location>
</feature>
<protein>
    <submittedName>
        <fullName evidence="3">Uncharacterized protein</fullName>
    </submittedName>
</protein>
<accession>A0AAN0XZK6</accession>
<evidence type="ECO:0000313" key="4">
    <source>
        <dbReference type="Proteomes" id="UP000092018"/>
    </source>
</evidence>
<reference evidence="3 4" key="1">
    <citation type="submission" date="2016-06" db="EMBL/GenBank/DDBJ databases">
        <title>Adaptive Radiation by Waves of Gene Transfer Leads to Fine-Scale Resource Partitioning in Marine Microbes.</title>
        <authorList>
            <person name="Hehemann J.-H."/>
            <person name="Arevalo P."/>
            <person name="Datta M.S."/>
            <person name="Yu X."/>
            <person name="Corzett C."/>
            <person name="Henschel A."/>
            <person name="Preheim S.P."/>
            <person name="Timberlake S."/>
            <person name="Alm E.J."/>
            <person name="Polz M.F."/>
        </authorList>
    </citation>
    <scope>NUCLEOTIDE SEQUENCE [LARGE SCALE GENOMIC DNA]</scope>
    <source>
        <strain evidence="3 4">FF50</strain>
        <plasmid evidence="3 4">unnamed1</plasmid>
    </source>
</reference>
<dbReference type="KEGG" id="vbr:A6E01_20245"/>
<dbReference type="AlphaFoldDB" id="A0AAN0XZK6"/>
<keyword evidence="2" id="KW-0732">Signal</keyword>
<organism evidence="3 4">
    <name type="scientific">Vibrio breoganii</name>
    <dbReference type="NCBI Taxonomy" id="553239"/>
    <lineage>
        <taxon>Bacteria</taxon>
        <taxon>Pseudomonadati</taxon>
        <taxon>Pseudomonadota</taxon>
        <taxon>Gammaproteobacteria</taxon>
        <taxon>Vibrionales</taxon>
        <taxon>Vibrionaceae</taxon>
        <taxon>Vibrio</taxon>
    </lineage>
</organism>
<feature type="compositionally biased region" description="Polar residues" evidence="1">
    <location>
        <begin position="47"/>
        <end position="58"/>
    </location>
</feature>
<evidence type="ECO:0000313" key="3">
    <source>
        <dbReference type="EMBL" id="ANO35545.1"/>
    </source>
</evidence>
<dbReference type="EMBL" id="CP016179">
    <property type="protein sequence ID" value="ANO35545.1"/>
    <property type="molecule type" value="Genomic_DNA"/>
</dbReference>
<gene>
    <name evidence="3" type="ORF">A6E01_20245</name>
</gene>
<geneLocation type="plasmid" evidence="3 4">
    <name>unnamed1</name>
</geneLocation>